<feature type="region of interest" description="Disordered" evidence="1">
    <location>
        <begin position="217"/>
        <end position="246"/>
    </location>
</feature>
<dbReference type="OrthoDB" id="7889018at2"/>
<sequence>MGRLGNEKHKNDDRLMVFRVGNDEVKLSNNLVKRYLVSGQGNVTDQEIMYFMKLCKARNLNPFVKDAYLIKYTDKDPATVVVAKDAIEKRAIQHPQYNGKKVGIYVENKETGELIKREGSIFRKDKEELVGAWCTVYRKDWDNPVTAEVNFDEYIGTKKDGTPNTNWKNRPVTMITKVAKAQALREAFIEELSGMYEAEESGVNTSELDDTPVQMDETKIYDNEHNENDIDDAEIVGENEDSGDPF</sequence>
<proteinExistence type="predicted"/>
<dbReference type="NCBIfam" id="TIGR01913">
    <property type="entry name" value="bet_lambda"/>
    <property type="match status" value="1"/>
</dbReference>
<feature type="compositionally biased region" description="Basic and acidic residues" evidence="1">
    <location>
        <begin position="217"/>
        <end position="228"/>
    </location>
</feature>
<dbReference type="KEGG" id="lhg:JMUB5056_1764"/>
<protein>
    <recommendedName>
        <fullName evidence="4">Phage recombination protein Bet</fullName>
    </recommendedName>
</protein>
<evidence type="ECO:0000256" key="1">
    <source>
        <dbReference type="SAM" id="MobiDB-lite"/>
    </source>
</evidence>
<dbReference type="AlphaFoldDB" id="A0A510L823"/>
<evidence type="ECO:0000313" key="3">
    <source>
        <dbReference type="Proteomes" id="UP000321561"/>
    </source>
</evidence>
<dbReference type="GO" id="GO:0003677">
    <property type="term" value="F:DNA binding"/>
    <property type="evidence" value="ECO:0007669"/>
    <property type="project" value="InterPro"/>
</dbReference>
<dbReference type="Pfam" id="PF03837">
    <property type="entry name" value="RecT"/>
    <property type="match status" value="1"/>
</dbReference>
<name>A0A510L823_9FUSO</name>
<evidence type="ECO:0008006" key="4">
    <source>
        <dbReference type="Google" id="ProtNLM"/>
    </source>
</evidence>
<gene>
    <name evidence="2" type="ORF">JMUB5056_1764</name>
</gene>
<dbReference type="InterPro" id="IPR018330">
    <property type="entry name" value="RecT_fam"/>
</dbReference>
<dbReference type="GO" id="GO:0006310">
    <property type="term" value="P:DNA recombination"/>
    <property type="evidence" value="ECO:0007669"/>
    <property type="project" value="InterPro"/>
</dbReference>
<organism evidence="2 3">
    <name type="scientific">Leptotrichia hongkongensis</name>
    <dbReference type="NCBI Taxonomy" id="554406"/>
    <lineage>
        <taxon>Bacteria</taxon>
        <taxon>Fusobacteriati</taxon>
        <taxon>Fusobacteriota</taxon>
        <taxon>Fusobacteriia</taxon>
        <taxon>Fusobacteriales</taxon>
        <taxon>Leptotrichiaceae</taxon>
        <taxon>Leptotrichia</taxon>
    </lineage>
</organism>
<evidence type="ECO:0000313" key="2">
    <source>
        <dbReference type="EMBL" id="BBM60170.1"/>
    </source>
</evidence>
<dbReference type="RefSeq" id="WP_147006057.1">
    <property type="nucleotide sequence ID" value="NZ_AP019846.1"/>
</dbReference>
<reference evidence="2 3" key="1">
    <citation type="submission" date="2019-07" db="EMBL/GenBank/DDBJ databases">
        <title>Complete Genome Sequence of Leptotrichia hongkongensis Strain JMUB5056.</title>
        <authorList>
            <person name="Watanabe S."/>
            <person name="Cui L."/>
        </authorList>
    </citation>
    <scope>NUCLEOTIDE SEQUENCE [LARGE SCALE GENOMIC DNA]</scope>
    <source>
        <strain evidence="2 3">JMUB5056</strain>
    </source>
</reference>
<dbReference type="Proteomes" id="UP000321561">
    <property type="component" value="Chromosome"/>
</dbReference>
<accession>A0A510L823</accession>
<dbReference type="InterPro" id="IPR010183">
    <property type="entry name" value="Phage_lambda_Bet"/>
</dbReference>
<dbReference type="EMBL" id="AP019846">
    <property type="protein sequence ID" value="BBM60170.1"/>
    <property type="molecule type" value="Genomic_DNA"/>
</dbReference>
<feature type="compositionally biased region" description="Acidic residues" evidence="1">
    <location>
        <begin position="229"/>
        <end position="246"/>
    </location>
</feature>